<dbReference type="EMBL" id="CASHSV030000716">
    <property type="protein sequence ID" value="CAJ2673775.1"/>
    <property type="molecule type" value="Genomic_DNA"/>
</dbReference>
<gene>
    <name evidence="1" type="ORF">MILVUS5_LOCUS37192</name>
</gene>
<evidence type="ECO:0000313" key="2">
    <source>
        <dbReference type="Proteomes" id="UP001177021"/>
    </source>
</evidence>
<protein>
    <submittedName>
        <fullName evidence="1">Uncharacterized protein</fullName>
    </submittedName>
</protein>
<evidence type="ECO:0000313" key="1">
    <source>
        <dbReference type="EMBL" id="CAJ2673775.1"/>
    </source>
</evidence>
<accession>A0ACB0LZ81</accession>
<name>A0ACB0LZ81_TRIPR</name>
<keyword evidence="2" id="KW-1185">Reference proteome</keyword>
<dbReference type="Proteomes" id="UP001177021">
    <property type="component" value="Unassembled WGS sequence"/>
</dbReference>
<organism evidence="1 2">
    <name type="scientific">Trifolium pratense</name>
    <name type="common">Red clover</name>
    <dbReference type="NCBI Taxonomy" id="57577"/>
    <lineage>
        <taxon>Eukaryota</taxon>
        <taxon>Viridiplantae</taxon>
        <taxon>Streptophyta</taxon>
        <taxon>Embryophyta</taxon>
        <taxon>Tracheophyta</taxon>
        <taxon>Spermatophyta</taxon>
        <taxon>Magnoliopsida</taxon>
        <taxon>eudicotyledons</taxon>
        <taxon>Gunneridae</taxon>
        <taxon>Pentapetalae</taxon>
        <taxon>rosids</taxon>
        <taxon>fabids</taxon>
        <taxon>Fabales</taxon>
        <taxon>Fabaceae</taxon>
        <taxon>Papilionoideae</taxon>
        <taxon>50 kb inversion clade</taxon>
        <taxon>NPAAA clade</taxon>
        <taxon>Hologalegina</taxon>
        <taxon>IRL clade</taxon>
        <taxon>Trifolieae</taxon>
        <taxon>Trifolium</taxon>
    </lineage>
</organism>
<comment type="caution">
    <text evidence="1">The sequence shown here is derived from an EMBL/GenBank/DDBJ whole genome shotgun (WGS) entry which is preliminary data.</text>
</comment>
<proteinExistence type="predicted"/>
<reference evidence="1" key="1">
    <citation type="submission" date="2023-10" db="EMBL/GenBank/DDBJ databases">
        <authorList>
            <person name="Rodriguez Cubillos JULIANA M."/>
            <person name="De Vega J."/>
        </authorList>
    </citation>
    <scope>NUCLEOTIDE SEQUENCE</scope>
</reference>
<sequence length="66" mass="7314">MFESEDDNNWQAIHNSRQQQTSATLGVVKCMKPSPPQIQFKDGEDPTPHVRTSPPHSGITSISNPI</sequence>